<dbReference type="PROSITE" id="PS51257">
    <property type="entry name" value="PROKAR_LIPOPROTEIN"/>
    <property type="match status" value="1"/>
</dbReference>
<evidence type="ECO:0000313" key="2">
    <source>
        <dbReference type="EMBL" id="UXP32587.1"/>
    </source>
</evidence>
<protein>
    <recommendedName>
        <fullName evidence="4">Lipocalin-like domain-containing protein</fullName>
    </recommendedName>
</protein>
<keyword evidence="1" id="KW-0732">Signal</keyword>
<name>A0ABY6CPZ2_9BACT</name>
<evidence type="ECO:0000313" key="3">
    <source>
        <dbReference type="Proteomes" id="UP001065174"/>
    </source>
</evidence>
<gene>
    <name evidence="2" type="ORF">N6H18_01200</name>
</gene>
<keyword evidence="3" id="KW-1185">Reference proteome</keyword>
<proteinExistence type="predicted"/>
<reference evidence="2" key="1">
    <citation type="submission" date="2022-09" db="EMBL/GenBank/DDBJ databases">
        <title>Comparative genomics and taxonomic characterization of three novel marine species of genus Reichenbachiella exhibiting antioxidant and polysaccharide degradation activities.</title>
        <authorList>
            <person name="Muhammad N."/>
            <person name="Lee Y.-J."/>
            <person name="Ko J."/>
            <person name="Kim S.-G."/>
        </authorList>
    </citation>
    <scope>NUCLEOTIDE SEQUENCE</scope>
    <source>
        <strain evidence="2">BKB1-1</strain>
    </source>
</reference>
<dbReference type="RefSeq" id="WP_262310022.1">
    <property type="nucleotide sequence ID" value="NZ_CP106679.1"/>
</dbReference>
<sequence>MKKFINYLTAALFLSMVVLSGCGGSDDDGGDGGDTDYETIGTLMNGTYTATSVSNPDASDADWTGFTLTITGGSADGGNYSTAGVPDGFSAVWPASGTWTFDKSSSTVVIERNDGVEMDAEITNDLLAQLSFAVESGAAARTSEVDGTWIFKLAKQ</sequence>
<accession>A0ABY6CPZ2</accession>
<organism evidence="2 3">
    <name type="scientific">Reichenbachiella agarivorans</name>
    <dbReference type="NCBI Taxonomy" id="2979464"/>
    <lineage>
        <taxon>Bacteria</taxon>
        <taxon>Pseudomonadati</taxon>
        <taxon>Bacteroidota</taxon>
        <taxon>Cytophagia</taxon>
        <taxon>Cytophagales</taxon>
        <taxon>Reichenbachiellaceae</taxon>
        <taxon>Reichenbachiella</taxon>
    </lineage>
</organism>
<dbReference type="EMBL" id="CP106679">
    <property type="protein sequence ID" value="UXP32587.1"/>
    <property type="molecule type" value="Genomic_DNA"/>
</dbReference>
<feature type="signal peptide" evidence="1">
    <location>
        <begin position="1"/>
        <end position="20"/>
    </location>
</feature>
<evidence type="ECO:0008006" key="4">
    <source>
        <dbReference type="Google" id="ProtNLM"/>
    </source>
</evidence>
<dbReference type="Proteomes" id="UP001065174">
    <property type="component" value="Chromosome"/>
</dbReference>
<evidence type="ECO:0000256" key="1">
    <source>
        <dbReference type="SAM" id="SignalP"/>
    </source>
</evidence>
<feature type="chain" id="PRO_5046604574" description="Lipocalin-like domain-containing protein" evidence="1">
    <location>
        <begin position="21"/>
        <end position="156"/>
    </location>
</feature>